<comment type="similarity">
    <text evidence="7">Belongs to the binding-protein-dependent transport system permease family.</text>
</comment>
<name>A0A9X2DSN3_9BACI</name>
<keyword evidence="10" id="KW-1185">Reference proteome</keyword>
<feature type="transmembrane region" description="Helical" evidence="7">
    <location>
        <begin position="134"/>
        <end position="159"/>
    </location>
</feature>
<evidence type="ECO:0000256" key="7">
    <source>
        <dbReference type="RuleBase" id="RU363032"/>
    </source>
</evidence>
<protein>
    <submittedName>
        <fullName evidence="9">Carbohydrate ABC transporter permease</fullName>
    </submittedName>
</protein>
<dbReference type="Pfam" id="PF00528">
    <property type="entry name" value="BPD_transp_1"/>
    <property type="match status" value="1"/>
</dbReference>
<dbReference type="InterPro" id="IPR035906">
    <property type="entry name" value="MetI-like_sf"/>
</dbReference>
<accession>A0A9X2DSN3</accession>
<feature type="transmembrane region" description="Helical" evidence="7">
    <location>
        <begin position="247"/>
        <end position="266"/>
    </location>
</feature>
<feature type="domain" description="ABC transmembrane type-1" evidence="8">
    <location>
        <begin position="70"/>
        <end position="265"/>
    </location>
</feature>
<dbReference type="Proteomes" id="UP001139179">
    <property type="component" value="Unassembled WGS sequence"/>
</dbReference>
<dbReference type="AlphaFoldDB" id="A0A9X2DSN3"/>
<dbReference type="PANTHER" id="PTHR43744:SF9">
    <property type="entry name" value="POLYGALACTURONAN_RHAMNOGALACTURONAN TRANSPORT SYSTEM PERMEASE PROTEIN YTCP"/>
    <property type="match status" value="1"/>
</dbReference>
<keyword evidence="2 7" id="KW-0813">Transport</keyword>
<organism evidence="9 10">
    <name type="scientific">Halalkalibacter oceani</name>
    <dbReference type="NCBI Taxonomy" id="1653776"/>
    <lineage>
        <taxon>Bacteria</taxon>
        <taxon>Bacillati</taxon>
        <taxon>Bacillota</taxon>
        <taxon>Bacilli</taxon>
        <taxon>Bacillales</taxon>
        <taxon>Bacillaceae</taxon>
        <taxon>Halalkalibacter</taxon>
    </lineage>
</organism>
<reference evidence="9" key="1">
    <citation type="submission" date="2022-05" db="EMBL/GenBank/DDBJ databases">
        <title>Comparative Genomics of Spacecraft Associated Microbes.</title>
        <authorList>
            <person name="Tran M.T."/>
            <person name="Wright A."/>
            <person name="Seuylemezian A."/>
            <person name="Eisen J."/>
            <person name="Coil D."/>
        </authorList>
    </citation>
    <scope>NUCLEOTIDE SEQUENCE</scope>
    <source>
        <strain evidence="9">214.1.1</strain>
    </source>
</reference>
<evidence type="ECO:0000256" key="6">
    <source>
        <dbReference type="ARBA" id="ARBA00023136"/>
    </source>
</evidence>
<feature type="transmembrane region" description="Helical" evidence="7">
    <location>
        <begin position="75"/>
        <end position="96"/>
    </location>
</feature>
<evidence type="ECO:0000256" key="2">
    <source>
        <dbReference type="ARBA" id="ARBA00022448"/>
    </source>
</evidence>
<keyword evidence="4 7" id="KW-0812">Transmembrane</keyword>
<evidence type="ECO:0000256" key="4">
    <source>
        <dbReference type="ARBA" id="ARBA00022692"/>
    </source>
</evidence>
<sequence>MNRGIAFRLINGIFLTVLVLTMLLPVLNTLAISLSTSLASMSPGVKLWPREFSLEGYTTVWSRIELWRPFLNNSIVTIFGTFFHVFLAAIAGYVLIQHDLPGRKLMTTFIIVTMIIPAEAIMIPLYIVNRDLGLLNTLASLVISGLVSGFSILLMRNYFLSVPKSLAEAANIDGAGHIRILFLIYLPLSLPGLATVTLFEFVSRWNQFLPALLYITDSSKYTLQVALRSLILQADSSSSSYFLTPNIRMAGIMIALIPLLIIYPFIQKYFVKGIMSGSTKE</sequence>
<dbReference type="SUPFAM" id="SSF161098">
    <property type="entry name" value="MetI-like"/>
    <property type="match status" value="1"/>
</dbReference>
<dbReference type="GO" id="GO:0055085">
    <property type="term" value="P:transmembrane transport"/>
    <property type="evidence" value="ECO:0007669"/>
    <property type="project" value="InterPro"/>
</dbReference>
<evidence type="ECO:0000313" key="9">
    <source>
        <dbReference type="EMBL" id="MCM3714538.1"/>
    </source>
</evidence>
<dbReference type="EMBL" id="JAMBOL010000008">
    <property type="protein sequence ID" value="MCM3714538.1"/>
    <property type="molecule type" value="Genomic_DNA"/>
</dbReference>
<evidence type="ECO:0000259" key="8">
    <source>
        <dbReference type="PROSITE" id="PS50928"/>
    </source>
</evidence>
<comment type="subcellular location">
    <subcellularLocation>
        <location evidence="1 7">Cell membrane</location>
        <topology evidence="1 7">Multi-pass membrane protein</topology>
    </subcellularLocation>
</comment>
<feature type="transmembrane region" description="Helical" evidence="7">
    <location>
        <begin position="108"/>
        <end position="128"/>
    </location>
</feature>
<evidence type="ECO:0000256" key="5">
    <source>
        <dbReference type="ARBA" id="ARBA00022989"/>
    </source>
</evidence>
<evidence type="ECO:0000256" key="3">
    <source>
        <dbReference type="ARBA" id="ARBA00022475"/>
    </source>
</evidence>
<dbReference type="PROSITE" id="PS50928">
    <property type="entry name" value="ABC_TM1"/>
    <property type="match status" value="1"/>
</dbReference>
<proteinExistence type="inferred from homology"/>
<dbReference type="RefSeq" id="WP_251223311.1">
    <property type="nucleotide sequence ID" value="NZ_JAMBOL010000008.1"/>
</dbReference>
<feature type="transmembrane region" description="Helical" evidence="7">
    <location>
        <begin position="12"/>
        <end position="34"/>
    </location>
</feature>
<dbReference type="GO" id="GO:0005886">
    <property type="term" value="C:plasma membrane"/>
    <property type="evidence" value="ECO:0007669"/>
    <property type="project" value="UniProtKB-SubCell"/>
</dbReference>
<evidence type="ECO:0000256" key="1">
    <source>
        <dbReference type="ARBA" id="ARBA00004651"/>
    </source>
</evidence>
<dbReference type="PANTHER" id="PTHR43744">
    <property type="entry name" value="ABC TRANSPORTER PERMEASE PROTEIN MG189-RELATED-RELATED"/>
    <property type="match status" value="1"/>
</dbReference>
<dbReference type="Gene3D" id="1.10.3720.10">
    <property type="entry name" value="MetI-like"/>
    <property type="match status" value="1"/>
</dbReference>
<keyword evidence="6 7" id="KW-0472">Membrane</keyword>
<dbReference type="CDD" id="cd06261">
    <property type="entry name" value="TM_PBP2"/>
    <property type="match status" value="1"/>
</dbReference>
<feature type="transmembrane region" description="Helical" evidence="7">
    <location>
        <begin position="180"/>
        <end position="202"/>
    </location>
</feature>
<comment type="caution">
    <text evidence="9">The sequence shown here is derived from an EMBL/GenBank/DDBJ whole genome shotgun (WGS) entry which is preliminary data.</text>
</comment>
<gene>
    <name evidence="9" type="ORF">M3202_10600</name>
</gene>
<keyword evidence="5 7" id="KW-1133">Transmembrane helix</keyword>
<dbReference type="InterPro" id="IPR000515">
    <property type="entry name" value="MetI-like"/>
</dbReference>
<keyword evidence="3" id="KW-1003">Cell membrane</keyword>
<evidence type="ECO:0000313" key="10">
    <source>
        <dbReference type="Proteomes" id="UP001139179"/>
    </source>
</evidence>